<dbReference type="Proteomes" id="UP000594638">
    <property type="component" value="Unassembled WGS sequence"/>
</dbReference>
<proteinExistence type="predicted"/>
<protein>
    <submittedName>
        <fullName evidence="1">Uncharacterized protein</fullName>
    </submittedName>
</protein>
<dbReference type="AlphaFoldDB" id="A0A8S0TRE6"/>
<reference evidence="1 2" key="1">
    <citation type="submission" date="2019-12" db="EMBL/GenBank/DDBJ databases">
        <authorList>
            <person name="Alioto T."/>
            <person name="Alioto T."/>
            <person name="Gomez Garrido J."/>
        </authorList>
    </citation>
    <scope>NUCLEOTIDE SEQUENCE [LARGE SCALE GENOMIC DNA]</scope>
</reference>
<comment type="caution">
    <text evidence="1">The sequence shown here is derived from an EMBL/GenBank/DDBJ whole genome shotgun (WGS) entry which is preliminary data.</text>
</comment>
<name>A0A8S0TRE6_OLEEU</name>
<sequence length="88" mass="9640">MDNGVTEFRKRDVLCRAKIVRSRTMIGTKLMTEKKVMRWWCLGRRAIAGDVGWSQRGGVDGVGGRNDCKGEDSVIGREAAVGTVVAVD</sequence>
<dbReference type="Gramene" id="OE9A070331T1">
    <property type="protein sequence ID" value="OE9A070331C1"/>
    <property type="gene ID" value="OE9A070331"/>
</dbReference>
<gene>
    <name evidence="1" type="ORF">OLEA9_A070331</name>
</gene>
<evidence type="ECO:0000313" key="2">
    <source>
        <dbReference type="Proteomes" id="UP000594638"/>
    </source>
</evidence>
<keyword evidence="2" id="KW-1185">Reference proteome</keyword>
<organism evidence="1 2">
    <name type="scientific">Olea europaea subsp. europaea</name>
    <dbReference type="NCBI Taxonomy" id="158383"/>
    <lineage>
        <taxon>Eukaryota</taxon>
        <taxon>Viridiplantae</taxon>
        <taxon>Streptophyta</taxon>
        <taxon>Embryophyta</taxon>
        <taxon>Tracheophyta</taxon>
        <taxon>Spermatophyta</taxon>
        <taxon>Magnoliopsida</taxon>
        <taxon>eudicotyledons</taxon>
        <taxon>Gunneridae</taxon>
        <taxon>Pentapetalae</taxon>
        <taxon>asterids</taxon>
        <taxon>lamiids</taxon>
        <taxon>Lamiales</taxon>
        <taxon>Oleaceae</taxon>
        <taxon>Oleeae</taxon>
        <taxon>Olea</taxon>
    </lineage>
</organism>
<dbReference type="EMBL" id="CACTIH010007300">
    <property type="protein sequence ID" value="CAA3008559.1"/>
    <property type="molecule type" value="Genomic_DNA"/>
</dbReference>
<accession>A0A8S0TRE6</accession>
<evidence type="ECO:0000313" key="1">
    <source>
        <dbReference type="EMBL" id="CAA3008559.1"/>
    </source>
</evidence>